<dbReference type="InterPro" id="IPR017937">
    <property type="entry name" value="Thioredoxin_CS"/>
</dbReference>
<gene>
    <name evidence="12" type="primary">trxA</name>
    <name evidence="12" type="ORF">H9705_08210</name>
</gene>
<dbReference type="Pfam" id="PF00085">
    <property type="entry name" value="Thioredoxin"/>
    <property type="match status" value="1"/>
</dbReference>
<evidence type="ECO:0000256" key="8">
    <source>
        <dbReference type="PIRNR" id="PIRNR000077"/>
    </source>
</evidence>
<comment type="similarity">
    <text evidence="1 8">Belongs to the thioredoxin family.</text>
</comment>
<dbReference type="InterPro" id="IPR036249">
    <property type="entry name" value="Thioredoxin-like_sf"/>
</dbReference>
<evidence type="ECO:0000256" key="7">
    <source>
        <dbReference type="NCBIfam" id="TIGR01068"/>
    </source>
</evidence>
<keyword evidence="6 10" id="KW-0676">Redox-active center</keyword>
<evidence type="ECO:0000256" key="2">
    <source>
        <dbReference type="ARBA" id="ARBA00020570"/>
    </source>
</evidence>
<feature type="site" description="Contributes to redox potential value" evidence="9">
    <location>
        <position position="33"/>
    </location>
</feature>
<dbReference type="NCBIfam" id="TIGR01068">
    <property type="entry name" value="thioredoxin"/>
    <property type="match status" value="1"/>
</dbReference>
<evidence type="ECO:0000256" key="10">
    <source>
        <dbReference type="PIRSR" id="PIRSR000077-4"/>
    </source>
</evidence>
<feature type="disulfide bond" description="Redox-active" evidence="10">
    <location>
        <begin position="31"/>
        <end position="34"/>
    </location>
</feature>
<evidence type="ECO:0000256" key="9">
    <source>
        <dbReference type="PIRSR" id="PIRSR000077-1"/>
    </source>
</evidence>
<feature type="active site" description="Nucleophile" evidence="9">
    <location>
        <position position="34"/>
    </location>
</feature>
<dbReference type="PROSITE" id="PS00194">
    <property type="entry name" value="THIOREDOXIN_1"/>
    <property type="match status" value="1"/>
</dbReference>
<name>A0A9D2SNG8_9FIRM</name>
<dbReference type="AlphaFoldDB" id="A0A9D2SNG8"/>
<dbReference type="InterPro" id="IPR005746">
    <property type="entry name" value="Thioredoxin"/>
</dbReference>
<sequence length="105" mass="11683">MAIEKVTAQNFNEKVKNNSGLTVVDFFATWCGPCKMLAPILEETASEYGDVTFCKVDIDEEMSLATEYQIMSVPTLLFFKNGEVVKKSIGLISQDDLEGFINTCK</sequence>
<dbReference type="PRINTS" id="PR00421">
    <property type="entry name" value="THIOREDOXIN"/>
</dbReference>
<keyword evidence="3" id="KW-0813">Transport</keyword>
<accession>A0A9D2SNG8</accession>
<dbReference type="PANTHER" id="PTHR45663">
    <property type="entry name" value="GEO12009P1"/>
    <property type="match status" value="1"/>
</dbReference>
<reference evidence="12" key="1">
    <citation type="journal article" date="2021" name="PeerJ">
        <title>Extensive microbial diversity within the chicken gut microbiome revealed by metagenomics and culture.</title>
        <authorList>
            <person name="Gilroy R."/>
            <person name="Ravi A."/>
            <person name="Getino M."/>
            <person name="Pursley I."/>
            <person name="Horton D.L."/>
            <person name="Alikhan N.F."/>
            <person name="Baker D."/>
            <person name="Gharbi K."/>
            <person name="Hall N."/>
            <person name="Watson M."/>
            <person name="Adriaenssens E.M."/>
            <person name="Foster-Nyarko E."/>
            <person name="Jarju S."/>
            <person name="Secka A."/>
            <person name="Antonio M."/>
            <person name="Oren A."/>
            <person name="Chaudhuri R.R."/>
            <person name="La Ragione R."/>
            <person name="Hildebrand F."/>
            <person name="Pallen M.J."/>
        </authorList>
    </citation>
    <scope>NUCLEOTIDE SEQUENCE</scope>
    <source>
        <strain evidence="12">CHK185-5351</strain>
    </source>
</reference>
<proteinExistence type="inferred from homology"/>
<dbReference type="FunFam" id="3.40.30.10:FF:000001">
    <property type="entry name" value="Thioredoxin"/>
    <property type="match status" value="1"/>
</dbReference>
<feature type="site" description="Deprotonates C-terminal active site Cys" evidence="9">
    <location>
        <position position="25"/>
    </location>
</feature>
<evidence type="ECO:0000256" key="5">
    <source>
        <dbReference type="ARBA" id="ARBA00023157"/>
    </source>
</evidence>
<dbReference type="GO" id="GO:0015035">
    <property type="term" value="F:protein-disulfide reductase activity"/>
    <property type="evidence" value="ECO:0007669"/>
    <property type="project" value="UniProtKB-UniRule"/>
</dbReference>
<reference evidence="12" key="2">
    <citation type="submission" date="2021-04" db="EMBL/GenBank/DDBJ databases">
        <authorList>
            <person name="Gilroy R."/>
        </authorList>
    </citation>
    <scope>NUCLEOTIDE SEQUENCE</scope>
    <source>
        <strain evidence="12">CHK185-5351</strain>
    </source>
</reference>
<feature type="active site" description="Nucleophile" evidence="9">
    <location>
        <position position="31"/>
    </location>
</feature>
<dbReference type="GO" id="GO:0005829">
    <property type="term" value="C:cytosol"/>
    <property type="evidence" value="ECO:0007669"/>
    <property type="project" value="TreeGrafter"/>
</dbReference>
<evidence type="ECO:0000313" key="12">
    <source>
        <dbReference type="EMBL" id="HJC15792.1"/>
    </source>
</evidence>
<feature type="site" description="Contributes to redox potential value" evidence="9">
    <location>
        <position position="32"/>
    </location>
</feature>
<dbReference type="InterPro" id="IPR013766">
    <property type="entry name" value="Thioredoxin_domain"/>
</dbReference>
<dbReference type="CDD" id="cd02947">
    <property type="entry name" value="TRX_family"/>
    <property type="match status" value="1"/>
</dbReference>
<evidence type="ECO:0000256" key="6">
    <source>
        <dbReference type="ARBA" id="ARBA00023284"/>
    </source>
</evidence>
<organism evidence="12 13">
    <name type="scientific">Candidatus Fusicatenibacter intestinigallinarum</name>
    <dbReference type="NCBI Taxonomy" id="2838598"/>
    <lineage>
        <taxon>Bacteria</taxon>
        <taxon>Bacillati</taxon>
        <taxon>Bacillota</taxon>
        <taxon>Clostridia</taxon>
        <taxon>Lachnospirales</taxon>
        <taxon>Lachnospiraceae</taxon>
        <taxon>Fusicatenibacter</taxon>
    </lineage>
</organism>
<evidence type="ECO:0000259" key="11">
    <source>
        <dbReference type="PROSITE" id="PS51352"/>
    </source>
</evidence>
<keyword evidence="4" id="KW-0249">Electron transport</keyword>
<evidence type="ECO:0000256" key="4">
    <source>
        <dbReference type="ARBA" id="ARBA00022982"/>
    </source>
</evidence>
<dbReference type="GO" id="GO:0045454">
    <property type="term" value="P:cell redox homeostasis"/>
    <property type="evidence" value="ECO:0007669"/>
    <property type="project" value="TreeGrafter"/>
</dbReference>
<dbReference type="PIRSF" id="PIRSF000077">
    <property type="entry name" value="Thioredoxin"/>
    <property type="match status" value="1"/>
</dbReference>
<feature type="domain" description="Thioredoxin" evidence="11">
    <location>
        <begin position="1"/>
        <end position="105"/>
    </location>
</feature>
<dbReference type="Proteomes" id="UP000823849">
    <property type="component" value="Unassembled WGS sequence"/>
</dbReference>
<dbReference type="SUPFAM" id="SSF52833">
    <property type="entry name" value="Thioredoxin-like"/>
    <property type="match status" value="1"/>
</dbReference>
<evidence type="ECO:0000313" key="13">
    <source>
        <dbReference type="Proteomes" id="UP000823849"/>
    </source>
</evidence>
<evidence type="ECO:0000256" key="3">
    <source>
        <dbReference type="ARBA" id="ARBA00022448"/>
    </source>
</evidence>
<dbReference type="PROSITE" id="PS51352">
    <property type="entry name" value="THIOREDOXIN_2"/>
    <property type="match status" value="1"/>
</dbReference>
<dbReference type="PANTHER" id="PTHR45663:SF11">
    <property type="entry name" value="GEO12009P1"/>
    <property type="match status" value="1"/>
</dbReference>
<keyword evidence="5 10" id="KW-1015">Disulfide bond</keyword>
<protein>
    <recommendedName>
        <fullName evidence="2 7">Thioredoxin</fullName>
    </recommendedName>
</protein>
<dbReference type="EMBL" id="DWWU01000035">
    <property type="protein sequence ID" value="HJC15792.1"/>
    <property type="molecule type" value="Genomic_DNA"/>
</dbReference>
<evidence type="ECO:0000256" key="1">
    <source>
        <dbReference type="ARBA" id="ARBA00008987"/>
    </source>
</evidence>
<comment type="caution">
    <text evidence="12">The sequence shown here is derived from an EMBL/GenBank/DDBJ whole genome shotgun (WGS) entry which is preliminary data.</text>
</comment>
<dbReference type="Gene3D" id="3.40.30.10">
    <property type="entry name" value="Glutaredoxin"/>
    <property type="match status" value="1"/>
</dbReference>